<reference evidence="3" key="1">
    <citation type="journal article" date="2016" name="Nat. Genet.">
        <title>The genome sequences of Arachis duranensis and Arachis ipaensis, the diploid ancestors of cultivated peanut.</title>
        <authorList>
            <person name="Bertioli D.J."/>
            <person name="Cannon S.B."/>
            <person name="Froenicke L."/>
            <person name="Huang G."/>
            <person name="Farmer A.D."/>
            <person name="Cannon E.K."/>
            <person name="Liu X."/>
            <person name="Gao D."/>
            <person name="Clevenger J."/>
            <person name="Dash S."/>
            <person name="Ren L."/>
            <person name="Moretzsohn M.C."/>
            <person name="Shirasawa K."/>
            <person name="Huang W."/>
            <person name="Vidigal B."/>
            <person name="Abernathy B."/>
            <person name="Chu Y."/>
            <person name="Niederhuth C.E."/>
            <person name="Umale P."/>
            <person name="Araujo A.C."/>
            <person name="Kozik A."/>
            <person name="Kim K.D."/>
            <person name="Burow M.D."/>
            <person name="Varshney R.K."/>
            <person name="Wang X."/>
            <person name="Zhang X."/>
            <person name="Barkley N."/>
            <person name="Guimaraes P.M."/>
            <person name="Isobe S."/>
            <person name="Guo B."/>
            <person name="Liao B."/>
            <person name="Stalker H.T."/>
            <person name="Schmitz R.J."/>
            <person name="Scheffler B.E."/>
            <person name="Leal-Bertioli S.C."/>
            <person name="Xun X."/>
            <person name="Jackson S.A."/>
            <person name="Michelmore R."/>
            <person name="Ozias-Akins P."/>
        </authorList>
    </citation>
    <scope>NUCLEOTIDE SEQUENCE [LARGE SCALE GENOMIC DNA]</scope>
    <source>
        <strain evidence="3">cv. V14167</strain>
    </source>
</reference>
<gene>
    <name evidence="4" type="primary">LOC110275656</name>
</gene>
<keyword evidence="3" id="KW-1185">Reference proteome</keyword>
<reference evidence="4" key="2">
    <citation type="submission" date="2025-08" db="UniProtKB">
        <authorList>
            <consortium name="RefSeq"/>
        </authorList>
    </citation>
    <scope>IDENTIFICATION</scope>
    <source>
        <tissue evidence="4">Whole plant</tissue>
    </source>
</reference>
<dbReference type="Proteomes" id="UP000515211">
    <property type="component" value="Chromosome 9"/>
</dbReference>
<dbReference type="RefSeq" id="XP_020987521.2">
    <property type="nucleotide sequence ID" value="XM_021131862.2"/>
</dbReference>
<dbReference type="InterPro" id="IPR012337">
    <property type="entry name" value="RNaseH-like_sf"/>
</dbReference>
<dbReference type="InterPro" id="IPR025525">
    <property type="entry name" value="hAT-like_transposase_RNase-H"/>
</dbReference>
<evidence type="ECO:0000313" key="3">
    <source>
        <dbReference type="Proteomes" id="UP000515211"/>
    </source>
</evidence>
<proteinExistence type="predicted"/>
<dbReference type="Pfam" id="PF14372">
    <property type="entry name" value="hAT-like_RNase-H"/>
    <property type="match status" value="1"/>
</dbReference>
<protein>
    <submittedName>
        <fullName evidence="4">Zinc finger BED domain-containing protein RICESLEEPER 2-like</fullName>
    </submittedName>
</protein>
<dbReference type="PANTHER" id="PTHR23272:SF166">
    <property type="entry name" value="ZINC FINGER BED DOMAIN-CONTAINING PROTEIN RICESLEEPER 2-LIKE ISOFORM X1"/>
    <property type="match status" value="1"/>
</dbReference>
<sequence length="329" mass="37822">MDNPFSMEVDSGNVTQNPENMETSETTKDIKKKKTKATTSDVWRYFTKLRPGDDGIDRAQCDGCKQKFKAGDGLKIAHDALDKIRESVKYVRGSESRMIRFKKCVSAIPGLNFTSGLHLDVTTRWNSTYIMLESAIKYRKAFEYLKATDHAYKHSPSVDEWGRAERIFYHIQYVFMGSLRSEDELLRSMGEKIMNKFKKYWEKYSVILAFGAILDPRLKISTLELMYEEIDTETAKGKVEQVKKKLYKLFEKYDKNSPPTVEAQGPSIQSSSMTHTPESASKKRLAIVGKLMKRNHQAEVSSGKNPLDTYLEEPLLSKNCFKDLDVLEW</sequence>
<feature type="region of interest" description="Disordered" evidence="1">
    <location>
        <begin position="1"/>
        <end position="32"/>
    </location>
</feature>
<organism evidence="3 4">
    <name type="scientific">Arachis duranensis</name>
    <name type="common">Wild peanut</name>
    <dbReference type="NCBI Taxonomy" id="130453"/>
    <lineage>
        <taxon>Eukaryota</taxon>
        <taxon>Viridiplantae</taxon>
        <taxon>Streptophyta</taxon>
        <taxon>Embryophyta</taxon>
        <taxon>Tracheophyta</taxon>
        <taxon>Spermatophyta</taxon>
        <taxon>Magnoliopsida</taxon>
        <taxon>eudicotyledons</taxon>
        <taxon>Gunneridae</taxon>
        <taxon>Pentapetalae</taxon>
        <taxon>rosids</taxon>
        <taxon>fabids</taxon>
        <taxon>Fabales</taxon>
        <taxon>Fabaceae</taxon>
        <taxon>Papilionoideae</taxon>
        <taxon>50 kb inversion clade</taxon>
        <taxon>dalbergioids sensu lato</taxon>
        <taxon>Dalbergieae</taxon>
        <taxon>Pterocarpus clade</taxon>
        <taxon>Arachis</taxon>
    </lineage>
</organism>
<dbReference type="GO" id="GO:0003677">
    <property type="term" value="F:DNA binding"/>
    <property type="evidence" value="ECO:0007669"/>
    <property type="project" value="InterPro"/>
</dbReference>
<name>A0A6P5MVZ9_ARADU</name>
<accession>A0A6P5MVZ9</accession>
<evidence type="ECO:0000256" key="1">
    <source>
        <dbReference type="SAM" id="MobiDB-lite"/>
    </source>
</evidence>
<evidence type="ECO:0000259" key="2">
    <source>
        <dbReference type="Pfam" id="PF14372"/>
    </source>
</evidence>
<evidence type="ECO:0000313" key="4">
    <source>
        <dbReference type="RefSeq" id="XP_020987521.2"/>
    </source>
</evidence>
<feature type="region of interest" description="Disordered" evidence="1">
    <location>
        <begin position="257"/>
        <end position="280"/>
    </location>
</feature>
<dbReference type="KEGG" id="adu:110275656"/>
<dbReference type="GeneID" id="110275656"/>
<feature type="compositionally biased region" description="Polar residues" evidence="1">
    <location>
        <begin position="266"/>
        <end position="279"/>
    </location>
</feature>
<dbReference type="PANTHER" id="PTHR23272">
    <property type="entry name" value="BED FINGER-RELATED"/>
    <property type="match status" value="1"/>
</dbReference>
<feature type="domain" description="hAT-like transposase RNase-H fold" evidence="2">
    <location>
        <begin position="169"/>
        <end position="253"/>
    </location>
</feature>
<dbReference type="AlphaFoldDB" id="A0A6P5MVZ9"/>
<feature type="compositionally biased region" description="Polar residues" evidence="1">
    <location>
        <begin position="12"/>
        <end position="21"/>
    </location>
</feature>
<dbReference type="SUPFAM" id="SSF53098">
    <property type="entry name" value="Ribonuclease H-like"/>
    <property type="match status" value="1"/>
</dbReference>